<dbReference type="InterPro" id="IPR014266">
    <property type="entry name" value="PEP-CTERM_TPR_PrsT"/>
</dbReference>
<dbReference type="SMART" id="SM00028">
    <property type="entry name" value="TPR"/>
    <property type="match status" value="9"/>
</dbReference>
<comment type="caution">
    <text evidence="4">The sequence shown here is derived from an EMBL/GenBank/DDBJ whole genome shotgun (WGS) entry which is preliminary data.</text>
</comment>
<name>A0ABP3WQ34_9GAMM</name>
<proteinExistence type="predicted"/>
<dbReference type="InterPro" id="IPR051012">
    <property type="entry name" value="CellSynth/LPSAsmb/PSIAsmb"/>
</dbReference>
<dbReference type="PROSITE" id="PS50005">
    <property type="entry name" value="TPR"/>
    <property type="match status" value="3"/>
</dbReference>
<dbReference type="Proteomes" id="UP001500021">
    <property type="component" value="Unassembled WGS sequence"/>
</dbReference>
<sequence length="918" mass="102086">MRLIKTTLCVSIMLALSACGEKETVESHINSAKTYIDANQVNESIISLKNAIRLDSKNAQARFLLGEIYLQLGDGPAAVKELERSKKLGSNNKHLIPLLARAYLLTESDNDVIALSEAATQLASEQQSHYLAYQTLSALRLENTELAKESVTTAQNIAAQSMYSMLANAYLQLSENNNEEAKTLVDRVLAIDSKQVDALMLQGQIATVMKDYKQASDSYEQYLALQPRSGIIKLLLADSLLKAEKYVEAEKYADAILASISTQPFAHYIKAMVKFEDKDFAKSSEHAESALAADFNQMNLKLVAGASAFYLKNWEQATYHLRSVVKYLPKDHLANRMLAVSQLELGLVSDISDTLDGFTDVDSPAANADFLASVSFKLLELGAVNEAKKLVVQSESLNSDNAEVNARQGILKLMMNDPSGIDDLKDAVKLDPELVEAELALAFAALQSGDIDQAKSIATSWQEKYPEKAGGSNLMASIAIQQEQYDEAERLLEQSLQLEPDNLFALTQQLRIARQQNNEELSHSRADYIITVYPANTHVLKLYFSAYRNDAALEKLIAAYKLDSEDINKVTLLAEAYLSLGKDKEAESVLNTIENQKNLPKRYWQLVVLIAKQQQDLDQMLVALEKWQQANPYHLEPVVLLADLYAKQRNYDRALITVKRGLEQHQDNLILQLVNMQLLLNANKLLEAKEQYKVLAVKDIDANLKDGMQGRIFLLEKNFVQAVPKLESFYKAYSNTQNAFYLAGAYISNNEGEKALSLLEDYLAANPDDIRVKATLAGLYLENESSKEKAISYYADIVQQQPKDVIINNNLAWLYLEKGNVEQGLKHAKTAFDLAPNVPNVADTYGQALLKSGDKAAALKFSGQAMELAQGKDADIALNYVEILMANGHPNKAEEVLDTVVVKTKQQEKRKLMLSTQL</sequence>
<dbReference type="Gene3D" id="1.25.40.10">
    <property type="entry name" value="Tetratricopeptide repeat domain"/>
    <property type="match status" value="6"/>
</dbReference>
<protein>
    <submittedName>
        <fullName evidence="4">PEP-CTERM system TPR-repeat protein PrsT</fullName>
    </submittedName>
</protein>
<dbReference type="NCBIfam" id="TIGR02917">
    <property type="entry name" value="PEP_TPR_lipo"/>
    <property type="match status" value="1"/>
</dbReference>
<evidence type="ECO:0000313" key="4">
    <source>
        <dbReference type="EMBL" id="GAA0823782.1"/>
    </source>
</evidence>
<dbReference type="PANTHER" id="PTHR45586">
    <property type="entry name" value="TPR REPEAT-CONTAINING PROTEIN PA4667"/>
    <property type="match status" value="1"/>
</dbReference>
<feature type="repeat" description="TPR" evidence="3">
    <location>
        <begin position="469"/>
        <end position="502"/>
    </location>
</feature>
<dbReference type="Pfam" id="PF13176">
    <property type="entry name" value="TPR_7"/>
    <property type="match status" value="1"/>
</dbReference>
<dbReference type="RefSeq" id="WP_343819006.1">
    <property type="nucleotide sequence ID" value="NZ_BAAAFA010000015.1"/>
</dbReference>
<accession>A0ABP3WQ34</accession>
<dbReference type="Pfam" id="PF14559">
    <property type="entry name" value="TPR_19"/>
    <property type="match status" value="3"/>
</dbReference>
<dbReference type="EMBL" id="BAAAFA010000015">
    <property type="protein sequence ID" value="GAA0823782.1"/>
    <property type="molecule type" value="Genomic_DNA"/>
</dbReference>
<dbReference type="PANTHER" id="PTHR45586:SF1">
    <property type="entry name" value="LIPOPOLYSACCHARIDE ASSEMBLY PROTEIN B"/>
    <property type="match status" value="1"/>
</dbReference>
<reference evidence="5" key="1">
    <citation type="journal article" date="2019" name="Int. J. Syst. Evol. Microbiol.">
        <title>The Global Catalogue of Microorganisms (GCM) 10K type strain sequencing project: providing services to taxonomists for standard genome sequencing and annotation.</title>
        <authorList>
            <consortium name="The Broad Institute Genomics Platform"/>
            <consortium name="The Broad Institute Genome Sequencing Center for Infectious Disease"/>
            <person name="Wu L."/>
            <person name="Ma J."/>
        </authorList>
    </citation>
    <scope>NUCLEOTIDE SEQUENCE [LARGE SCALE GENOMIC DNA]</scope>
    <source>
        <strain evidence="5">JCM 15608</strain>
    </source>
</reference>
<dbReference type="SUPFAM" id="SSF48452">
    <property type="entry name" value="TPR-like"/>
    <property type="match status" value="3"/>
</dbReference>
<dbReference type="PROSITE" id="PS51257">
    <property type="entry name" value="PROKAR_LIPOPROTEIN"/>
    <property type="match status" value="1"/>
</dbReference>
<dbReference type="InterPro" id="IPR019734">
    <property type="entry name" value="TPR_rpt"/>
</dbReference>
<keyword evidence="1" id="KW-0677">Repeat</keyword>
<dbReference type="Pfam" id="PF13432">
    <property type="entry name" value="TPR_16"/>
    <property type="match status" value="1"/>
</dbReference>
<evidence type="ECO:0000256" key="2">
    <source>
        <dbReference type="ARBA" id="ARBA00022803"/>
    </source>
</evidence>
<gene>
    <name evidence="4" type="primary">prsT</name>
    <name evidence="4" type="ORF">GCM10009111_33950</name>
</gene>
<evidence type="ECO:0000256" key="1">
    <source>
        <dbReference type="ARBA" id="ARBA00022737"/>
    </source>
</evidence>
<keyword evidence="5" id="KW-1185">Reference proteome</keyword>
<feature type="repeat" description="TPR" evidence="3">
    <location>
        <begin position="196"/>
        <end position="229"/>
    </location>
</feature>
<evidence type="ECO:0000313" key="5">
    <source>
        <dbReference type="Proteomes" id="UP001500021"/>
    </source>
</evidence>
<keyword evidence="2 3" id="KW-0802">TPR repeat</keyword>
<dbReference type="Pfam" id="PF13414">
    <property type="entry name" value="TPR_11"/>
    <property type="match status" value="1"/>
</dbReference>
<evidence type="ECO:0000256" key="3">
    <source>
        <dbReference type="PROSITE-ProRule" id="PRU00339"/>
    </source>
</evidence>
<dbReference type="InterPro" id="IPR011990">
    <property type="entry name" value="TPR-like_helical_dom_sf"/>
</dbReference>
<organism evidence="4 5">
    <name type="scientific">Colwellia asteriadis</name>
    <dbReference type="NCBI Taxonomy" id="517723"/>
    <lineage>
        <taxon>Bacteria</taxon>
        <taxon>Pseudomonadati</taxon>
        <taxon>Pseudomonadota</taxon>
        <taxon>Gammaproteobacteria</taxon>
        <taxon>Alteromonadales</taxon>
        <taxon>Colwelliaceae</taxon>
        <taxon>Colwellia</taxon>
    </lineage>
</organism>
<feature type="repeat" description="TPR" evidence="3">
    <location>
        <begin position="59"/>
        <end position="92"/>
    </location>
</feature>